<organism evidence="1 2">
    <name type="scientific">Desulfocucumis palustris</name>
    <dbReference type="NCBI Taxonomy" id="1898651"/>
    <lineage>
        <taxon>Bacteria</taxon>
        <taxon>Bacillati</taxon>
        <taxon>Bacillota</taxon>
        <taxon>Clostridia</taxon>
        <taxon>Eubacteriales</taxon>
        <taxon>Desulfocucumaceae</taxon>
        <taxon>Desulfocucumis</taxon>
    </lineage>
</organism>
<name>A0A2L2XCG5_9FIRM</name>
<proteinExistence type="predicted"/>
<sequence>MILSKEWPGFCKICGRGNGFNEGLSGFMLNNYIGKVIFSRK</sequence>
<gene>
    <name evidence="1" type="ORF">DCCM_3138</name>
</gene>
<reference evidence="2" key="1">
    <citation type="submission" date="2018-02" db="EMBL/GenBank/DDBJ databases">
        <title>Genome sequence of Desulfocucumis palustris strain NAW-5.</title>
        <authorList>
            <person name="Watanabe M."/>
            <person name="Kojima H."/>
            <person name="Fukui M."/>
        </authorList>
    </citation>
    <scope>NUCLEOTIDE SEQUENCE [LARGE SCALE GENOMIC DNA]</scope>
    <source>
        <strain evidence="2">NAW-5</strain>
    </source>
</reference>
<dbReference type="AlphaFoldDB" id="A0A2L2XCG5"/>
<dbReference type="EMBL" id="BFAV01000125">
    <property type="protein sequence ID" value="GBF34027.1"/>
    <property type="molecule type" value="Genomic_DNA"/>
</dbReference>
<protein>
    <submittedName>
        <fullName evidence="1">Uncharacterized protein</fullName>
    </submittedName>
</protein>
<comment type="caution">
    <text evidence="1">The sequence shown here is derived from an EMBL/GenBank/DDBJ whole genome shotgun (WGS) entry which is preliminary data.</text>
</comment>
<accession>A0A2L2XCG5</accession>
<keyword evidence="2" id="KW-1185">Reference proteome</keyword>
<dbReference type="Proteomes" id="UP000239549">
    <property type="component" value="Unassembled WGS sequence"/>
</dbReference>
<evidence type="ECO:0000313" key="1">
    <source>
        <dbReference type="EMBL" id="GBF34027.1"/>
    </source>
</evidence>
<evidence type="ECO:0000313" key="2">
    <source>
        <dbReference type="Proteomes" id="UP000239549"/>
    </source>
</evidence>